<evidence type="ECO:0000313" key="1">
    <source>
        <dbReference type="EMBL" id="KAJ1155698.1"/>
    </source>
</evidence>
<organism evidence="1 2">
    <name type="scientific">Pleurodeles waltl</name>
    <name type="common">Iberian ribbed newt</name>
    <dbReference type="NCBI Taxonomy" id="8319"/>
    <lineage>
        <taxon>Eukaryota</taxon>
        <taxon>Metazoa</taxon>
        <taxon>Chordata</taxon>
        <taxon>Craniata</taxon>
        <taxon>Vertebrata</taxon>
        <taxon>Euteleostomi</taxon>
        <taxon>Amphibia</taxon>
        <taxon>Batrachia</taxon>
        <taxon>Caudata</taxon>
        <taxon>Salamandroidea</taxon>
        <taxon>Salamandridae</taxon>
        <taxon>Pleurodelinae</taxon>
        <taxon>Pleurodeles</taxon>
    </lineage>
</organism>
<reference evidence="1" key="1">
    <citation type="journal article" date="2022" name="bioRxiv">
        <title>Sequencing and chromosome-scale assembly of the giantPleurodeles waltlgenome.</title>
        <authorList>
            <person name="Brown T."/>
            <person name="Elewa A."/>
            <person name="Iarovenko S."/>
            <person name="Subramanian E."/>
            <person name="Araus A.J."/>
            <person name="Petzold A."/>
            <person name="Susuki M."/>
            <person name="Suzuki K.-i.T."/>
            <person name="Hayashi T."/>
            <person name="Toyoda A."/>
            <person name="Oliveira C."/>
            <person name="Osipova E."/>
            <person name="Leigh N.D."/>
            <person name="Simon A."/>
            <person name="Yun M.H."/>
        </authorList>
    </citation>
    <scope>NUCLEOTIDE SEQUENCE</scope>
    <source>
        <strain evidence="1">20211129_DDA</strain>
        <tissue evidence="1">Liver</tissue>
    </source>
</reference>
<dbReference type="EMBL" id="JANPWB010000009">
    <property type="protein sequence ID" value="KAJ1155698.1"/>
    <property type="molecule type" value="Genomic_DNA"/>
</dbReference>
<keyword evidence="2" id="KW-1185">Reference proteome</keyword>
<accession>A0AAV7RXL6</accession>
<dbReference type="Proteomes" id="UP001066276">
    <property type="component" value="Chromosome 5"/>
</dbReference>
<sequence length="79" mass="8492">MKPEPVRHGLRAGRGPELRLQVPGGVTRLLRRVCRPQPRAQTQQPGRAIDTCRAAAAADAQLRPMVRASGSKMGDACPP</sequence>
<protein>
    <submittedName>
        <fullName evidence="1">Uncharacterized protein</fullName>
    </submittedName>
</protein>
<gene>
    <name evidence="1" type="ORF">NDU88_008427</name>
</gene>
<dbReference type="AlphaFoldDB" id="A0AAV7RXL6"/>
<proteinExistence type="predicted"/>
<evidence type="ECO:0000313" key="2">
    <source>
        <dbReference type="Proteomes" id="UP001066276"/>
    </source>
</evidence>
<comment type="caution">
    <text evidence="1">The sequence shown here is derived from an EMBL/GenBank/DDBJ whole genome shotgun (WGS) entry which is preliminary data.</text>
</comment>
<name>A0AAV7RXL6_PLEWA</name>